<evidence type="ECO:0000313" key="1">
    <source>
        <dbReference type="EMBL" id="KOF74812.1"/>
    </source>
</evidence>
<protein>
    <submittedName>
        <fullName evidence="1">Uncharacterized protein</fullName>
    </submittedName>
</protein>
<accession>A0A0L8GCP8</accession>
<dbReference type="AlphaFoldDB" id="A0A0L8GCP8"/>
<proteinExistence type="predicted"/>
<reference evidence="1" key="1">
    <citation type="submission" date="2015-07" db="EMBL/GenBank/DDBJ databases">
        <title>MeaNS - Measles Nucleotide Surveillance Program.</title>
        <authorList>
            <person name="Tran T."/>
            <person name="Druce J."/>
        </authorList>
    </citation>
    <scope>NUCLEOTIDE SEQUENCE</scope>
    <source>
        <strain evidence="1">UCB-OBI-ISO-001</strain>
        <tissue evidence="1">Gonad</tissue>
    </source>
</reference>
<gene>
    <name evidence="1" type="ORF">OCBIM_22035613mg</name>
</gene>
<sequence>MGFNKALLVKRFSIDNWIDYGRAKYYLEKNNWKIDAATKQFNSELVQDENAKDLTLSRHLRIVKHTSAESEKHILMPGECVSVEGDNEIILLKEGDEGDDKETKMDQLIRKVPRLDVGKAKFFLDKCNWNLQVAQNIAESDNVEISNAAGKMKKYPSQYIDIVDDQIVCRYYEDTGPEPESQLDLFYVLRERYPYTNGETVYVLKKAEWNFIVALYLSDLYVAYRKYGVYHFEFREKMDEFMDNVYKLYQESEQLRDSVQRMEEDSTFDRDRIAQMEFCKTYKLFKDKEKTFKNEDIKKSFDFIKVAAAKPNEDVQLAPDYTIKQGEPINDYTKLLAFTYWTSTDEMTAKKILDKVKWNMIDAFKLDECLKNTWKPGHKTRLLELAREYFGDIKQYRDLQHKLEDAPKSIERAEAERLALDHFEGLPEYENFLNELFGRSYIPKDRVLKTAEQCFNINSLEQFKKEMSWFPNWIDFEKALEIAEKCFSKDYEDFYMELTYPPYLDTEKTKKLAEEYFGMHKDYKAFEKIINEQPDNLSAEDAKKVAEEFFKGREDFQGLLKELLDLPSFDKVKAIKLGRKHFRNYTEYERFKRKIKKHPFSIKSIDARNLVEESFKGREGYEMFYIQVFSPRDVQKERAIEVVRKYYEYTKEYKMFETEVDAYRKYFGQAEAKGTAHGIQQYQRSGCNCWQESRLECPHQQ</sequence>
<name>A0A0L8GCP8_OCTBM</name>
<organism evidence="1">
    <name type="scientific">Octopus bimaculoides</name>
    <name type="common">California two-spotted octopus</name>
    <dbReference type="NCBI Taxonomy" id="37653"/>
    <lineage>
        <taxon>Eukaryota</taxon>
        <taxon>Metazoa</taxon>
        <taxon>Spiralia</taxon>
        <taxon>Lophotrochozoa</taxon>
        <taxon>Mollusca</taxon>
        <taxon>Cephalopoda</taxon>
        <taxon>Coleoidea</taxon>
        <taxon>Octopodiformes</taxon>
        <taxon>Octopoda</taxon>
        <taxon>Incirrata</taxon>
        <taxon>Octopodidae</taxon>
        <taxon>Octopus</taxon>
    </lineage>
</organism>
<dbReference type="EMBL" id="KQ422473">
    <property type="protein sequence ID" value="KOF74812.1"/>
    <property type="molecule type" value="Genomic_DNA"/>
</dbReference>
<dbReference type="OrthoDB" id="10454279at2759"/>